<comment type="caution">
    <text evidence="1">The sequence shown here is derived from an EMBL/GenBank/DDBJ whole genome shotgun (WGS) entry which is preliminary data.</text>
</comment>
<organism evidence="1 2">
    <name type="scientific">Granulicella mallensis</name>
    <dbReference type="NCBI Taxonomy" id="940614"/>
    <lineage>
        <taxon>Bacteria</taxon>
        <taxon>Pseudomonadati</taxon>
        <taxon>Acidobacteriota</taxon>
        <taxon>Terriglobia</taxon>
        <taxon>Terriglobales</taxon>
        <taxon>Acidobacteriaceae</taxon>
        <taxon>Granulicella</taxon>
    </lineage>
</organism>
<accession>A0A7W7ZN66</accession>
<dbReference type="Proteomes" id="UP000584867">
    <property type="component" value="Unassembled WGS sequence"/>
</dbReference>
<evidence type="ECO:0000313" key="2">
    <source>
        <dbReference type="Proteomes" id="UP000584867"/>
    </source>
</evidence>
<gene>
    <name evidence="1" type="ORF">HDF15_001394</name>
</gene>
<reference evidence="1 2" key="1">
    <citation type="submission" date="2020-08" db="EMBL/GenBank/DDBJ databases">
        <title>Genomic Encyclopedia of Type Strains, Phase IV (KMG-V): Genome sequencing to study the core and pangenomes of soil and plant-associated prokaryotes.</title>
        <authorList>
            <person name="Whitman W."/>
        </authorList>
    </citation>
    <scope>NUCLEOTIDE SEQUENCE [LARGE SCALE GENOMIC DNA]</scope>
    <source>
        <strain evidence="1 2">X5P3</strain>
    </source>
</reference>
<sequence length="40" mass="4357">MSALASARSGSSDLKGWRQTPQGKTFLDLINVEDHNVVKV</sequence>
<proteinExistence type="predicted"/>
<dbReference type="RefSeq" id="WP_260330899.1">
    <property type="nucleotide sequence ID" value="NZ_JACHIO010000005.1"/>
</dbReference>
<dbReference type="EMBL" id="JACHIO010000005">
    <property type="protein sequence ID" value="MBB5063054.1"/>
    <property type="molecule type" value="Genomic_DNA"/>
</dbReference>
<name>A0A7W7ZN66_9BACT</name>
<dbReference type="AlphaFoldDB" id="A0A7W7ZN66"/>
<protein>
    <submittedName>
        <fullName evidence="1">Uncharacterized protein</fullName>
    </submittedName>
</protein>
<evidence type="ECO:0000313" key="1">
    <source>
        <dbReference type="EMBL" id="MBB5063054.1"/>
    </source>
</evidence>